<organism evidence="2 3">
    <name type="scientific">Cystoisospora suis</name>
    <dbReference type="NCBI Taxonomy" id="483139"/>
    <lineage>
        <taxon>Eukaryota</taxon>
        <taxon>Sar</taxon>
        <taxon>Alveolata</taxon>
        <taxon>Apicomplexa</taxon>
        <taxon>Conoidasida</taxon>
        <taxon>Coccidia</taxon>
        <taxon>Eucoccidiorida</taxon>
        <taxon>Eimeriorina</taxon>
        <taxon>Sarcocystidae</taxon>
        <taxon>Cystoisospora</taxon>
    </lineage>
</organism>
<feature type="region of interest" description="Disordered" evidence="1">
    <location>
        <begin position="1"/>
        <end position="39"/>
    </location>
</feature>
<feature type="compositionally biased region" description="Basic residues" evidence="1">
    <location>
        <begin position="12"/>
        <end position="30"/>
    </location>
</feature>
<comment type="caution">
    <text evidence="2">The sequence shown here is derived from an EMBL/GenBank/DDBJ whole genome shotgun (WGS) entry which is preliminary data.</text>
</comment>
<protein>
    <submittedName>
        <fullName evidence="2">Uncharacterized protein</fullName>
    </submittedName>
</protein>
<name>A0A2C6KEY7_9APIC</name>
<accession>A0A2C6KEY7</accession>
<evidence type="ECO:0000313" key="2">
    <source>
        <dbReference type="EMBL" id="PHJ15055.1"/>
    </source>
</evidence>
<dbReference type="GeneID" id="94434444"/>
<dbReference type="Proteomes" id="UP000221165">
    <property type="component" value="Unassembled WGS sequence"/>
</dbReference>
<keyword evidence="3" id="KW-1185">Reference proteome</keyword>
<reference evidence="2 3" key="1">
    <citation type="journal article" date="2017" name="Int. J. Parasitol.">
        <title>The genome of the protozoan parasite Cystoisospora suis and a reverse vaccinology approach to identify vaccine candidates.</title>
        <authorList>
            <person name="Palmieri N."/>
            <person name="Shrestha A."/>
            <person name="Ruttkowski B."/>
            <person name="Beck T."/>
            <person name="Vogl C."/>
            <person name="Tomley F."/>
            <person name="Blake D.P."/>
            <person name="Joachim A."/>
        </authorList>
    </citation>
    <scope>NUCLEOTIDE SEQUENCE [LARGE SCALE GENOMIC DNA]</scope>
    <source>
        <strain evidence="2 3">Wien I</strain>
    </source>
</reference>
<dbReference type="RefSeq" id="XP_067916789.1">
    <property type="nucleotide sequence ID" value="XM_068071233.1"/>
</dbReference>
<gene>
    <name evidence="2" type="ORF">CSUI_011132</name>
</gene>
<proteinExistence type="predicted"/>
<dbReference type="VEuPathDB" id="ToxoDB:CSUI_011132"/>
<sequence>MRKKNTLSLFHAGKRERGRGRRRGKKKPKRDKLVLSSFS</sequence>
<dbReference type="AlphaFoldDB" id="A0A2C6KEY7"/>
<evidence type="ECO:0000313" key="3">
    <source>
        <dbReference type="Proteomes" id="UP000221165"/>
    </source>
</evidence>
<dbReference type="EMBL" id="MIGC01009817">
    <property type="protein sequence ID" value="PHJ15055.1"/>
    <property type="molecule type" value="Genomic_DNA"/>
</dbReference>
<evidence type="ECO:0000256" key="1">
    <source>
        <dbReference type="SAM" id="MobiDB-lite"/>
    </source>
</evidence>